<evidence type="ECO:0000313" key="3">
    <source>
        <dbReference type="Proteomes" id="UP000053593"/>
    </source>
</evidence>
<proteinExistence type="predicted"/>
<keyword evidence="1" id="KW-1133">Transmembrane helix</keyword>
<sequence>MVHTDNTLSVTPTINFIHGTRVELIVFLALNMWSSHFGLPILLATVLFSKRVQRHPTFINLLIVYIIVGISFSLLAYAGKAVGPEPSFALCLIQASLLYGMPAITSLTAFFLVLQMLLPIRAAFYKQAYREQDHFMRLWVMVVLPYAVCILFIVTTAFVGAANPSKVNRDHRFFYCSVRSDGLIDALILFSAVVSFATLVLEVWTVVLFYKRWTSIQRGSCGVFTLAELDLPLRILSFGIYLVLSVSLGLLSVSSSAESPVPDLMIASAGTLLIFIFGTQPDILRALCFWKKEGDARDTDDVQSCP</sequence>
<gene>
    <name evidence="2" type="ORF">GYMLUDRAFT_48158</name>
</gene>
<evidence type="ECO:0000256" key="1">
    <source>
        <dbReference type="SAM" id="Phobius"/>
    </source>
</evidence>
<feature type="transmembrane region" description="Helical" evidence="1">
    <location>
        <begin position="231"/>
        <end position="252"/>
    </location>
</feature>
<feature type="transmembrane region" description="Helical" evidence="1">
    <location>
        <begin position="182"/>
        <end position="210"/>
    </location>
</feature>
<feature type="transmembrane region" description="Helical" evidence="1">
    <location>
        <begin position="264"/>
        <end position="284"/>
    </location>
</feature>
<evidence type="ECO:0000313" key="2">
    <source>
        <dbReference type="EMBL" id="KIK55180.1"/>
    </source>
</evidence>
<feature type="transmembrane region" description="Helical" evidence="1">
    <location>
        <begin position="138"/>
        <end position="162"/>
    </location>
</feature>
<feature type="transmembrane region" description="Helical" evidence="1">
    <location>
        <begin position="97"/>
        <end position="118"/>
    </location>
</feature>
<keyword evidence="3" id="KW-1185">Reference proteome</keyword>
<name>A0A0D0AX51_9AGAR</name>
<evidence type="ECO:0008006" key="4">
    <source>
        <dbReference type="Google" id="ProtNLM"/>
    </source>
</evidence>
<keyword evidence="1" id="KW-0812">Transmembrane</keyword>
<reference evidence="2 3" key="1">
    <citation type="submission" date="2014-04" db="EMBL/GenBank/DDBJ databases">
        <title>Evolutionary Origins and Diversification of the Mycorrhizal Mutualists.</title>
        <authorList>
            <consortium name="DOE Joint Genome Institute"/>
            <consortium name="Mycorrhizal Genomics Consortium"/>
            <person name="Kohler A."/>
            <person name="Kuo A."/>
            <person name="Nagy L.G."/>
            <person name="Floudas D."/>
            <person name="Copeland A."/>
            <person name="Barry K.W."/>
            <person name="Cichocki N."/>
            <person name="Veneault-Fourrey C."/>
            <person name="LaButti K."/>
            <person name="Lindquist E.A."/>
            <person name="Lipzen A."/>
            <person name="Lundell T."/>
            <person name="Morin E."/>
            <person name="Murat C."/>
            <person name="Riley R."/>
            <person name="Ohm R."/>
            <person name="Sun H."/>
            <person name="Tunlid A."/>
            <person name="Henrissat B."/>
            <person name="Grigoriev I.V."/>
            <person name="Hibbett D.S."/>
            <person name="Martin F."/>
        </authorList>
    </citation>
    <scope>NUCLEOTIDE SEQUENCE [LARGE SCALE GENOMIC DNA]</scope>
    <source>
        <strain evidence="2 3">FD-317 M1</strain>
    </source>
</reference>
<dbReference type="AlphaFoldDB" id="A0A0D0AX51"/>
<accession>A0A0D0AX51</accession>
<protein>
    <recommendedName>
        <fullName evidence="4">G-protein coupled receptors family 1 profile domain-containing protein</fullName>
    </recommendedName>
</protein>
<keyword evidence="1" id="KW-0472">Membrane</keyword>
<dbReference type="Proteomes" id="UP000053593">
    <property type="component" value="Unassembled WGS sequence"/>
</dbReference>
<dbReference type="OrthoDB" id="3222065at2759"/>
<dbReference type="EMBL" id="KN834809">
    <property type="protein sequence ID" value="KIK55180.1"/>
    <property type="molecule type" value="Genomic_DNA"/>
</dbReference>
<feature type="transmembrane region" description="Helical" evidence="1">
    <location>
        <begin position="24"/>
        <end position="46"/>
    </location>
</feature>
<dbReference type="HOGENOM" id="CLU_065186_1_0_1"/>
<organism evidence="2 3">
    <name type="scientific">Collybiopsis luxurians FD-317 M1</name>
    <dbReference type="NCBI Taxonomy" id="944289"/>
    <lineage>
        <taxon>Eukaryota</taxon>
        <taxon>Fungi</taxon>
        <taxon>Dikarya</taxon>
        <taxon>Basidiomycota</taxon>
        <taxon>Agaricomycotina</taxon>
        <taxon>Agaricomycetes</taxon>
        <taxon>Agaricomycetidae</taxon>
        <taxon>Agaricales</taxon>
        <taxon>Marasmiineae</taxon>
        <taxon>Omphalotaceae</taxon>
        <taxon>Collybiopsis</taxon>
        <taxon>Collybiopsis luxurians</taxon>
    </lineage>
</organism>
<feature type="transmembrane region" description="Helical" evidence="1">
    <location>
        <begin position="58"/>
        <end position="77"/>
    </location>
</feature>